<dbReference type="PANTHER" id="PTHR42887">
    <property type="entry name" value="OS12G0638800 PROTEIN"/>
    <property type="match status" value="1"/>
</dbReference>
<evidence type="ECO:0000313" key="6">
    <source>
        <dbReference type="EMBL" id="ABO50724.1"/>
    </source>
</evidence>
<dbReference type="RefSeq" id="WP_011878526.1">
    <property type="nucleotide sequence ID" value="NC_009253.1"/>
</dbReference>
<dbReference type="InterPro" id="IPR036188">
    <property type="entry name" value="FAD/NAD-bd_sf"/>
</dbReference>
<feature type="domain" description="RsdA/BaiN/AoA(So)-like insert" evidence="5">
    <location>
        <begin position="196"/>
        <end position="363"/>
    </location>
</feature>
<proteinExistence type="predicted"/>
<dbReference type="InterPro" id="IPR057661">
    <property type="entry name" value="RsdA/BaiN/AoA(So)_Rossmann"/>
</dbReference>
<dbReference type="InterPro" id="IPR055178">
    <property type="entry name" value="RsdA/BaiN/AoA(So)-like_dom"/>
</dbReference>
<organism evidence="6 7">
    <name type="scientific">Desulforamulus reducens (strain ATCC BAA-1160 / DSM 100696 / MI-1)</name>
    <name type="common">Desulfotomaculum reducens</name>
    <dbReference type="NCBI Taxonomy" id="349161"/>
    <lineage>
        <taxon>Bacteria</taxon>
        <taxon>Bacillati</taxon>
        <taxon>Bacillota</taxon>
        <taxon>Clostridia</taxon>
        <taxon>Eubacteriales</taxon>
        <taxon>Peptococcaceae</taxon>
        <taxon>Desulforamulus</taxon>
    </lineage>
</organism>
<dbReference type="Pfam" id="PF22780">
    <property type="entry name" value="HI0933_like_1st"/>
    <property type="match status" value="1"/>
</dbReference>
<dbReference type="Proteomes" id="UP000001556">
    <property type="component" value="Chromosome"/>
</dbReference>
<dbReference type="Gene3D" id="3.50.50.60">
    <property type="entry name" value="FAD/NAD(P)-binding domain"/>
    <property type="match status" value="1"/>
</dbReference>
<sequence>MSLHRDYDILVVGGGPAGMMAAARSATLGARVLLLEKNNCLGKKMLITGGGRCNLTNSANINEMIENIPGNGKFVYSALHQFSGEDLRNFLGSLGIKTKVEERGRVFPVSDRAADVVLALEKYLRQSGVSIRYGSKVDSLLLENQSCRGVFMDGESLRAKAVVVATGGLSYPNTGSTGDGYKMARQVGHSVTPLLPAAVSVTCNDPWISNRQAQGLSLQDVSIMIYNHRGKVLASEVGDVIITHWGLSGPGALRVGRAVALEAQRYPGEPIQGKIDLFPGFSVAVLEQKLNKVLEEGGKRSVKNLLSTILPERLAKVLLQLVGVPLESPANMVTRHNLRDLVAHFKALPIHITGTRPLKEATVTAGGIAIKEINPRTMASKQIKGLYFAGEVLDVDAQTGGFNMQVAFSTGFVAGESATFFIKEDLDEEQ</sequence>
<evidence type="ECO:0000313" key="7">
    <source>
        <dbReference type="Proteomes" id="UP000001556"/>
    </source>
</evidence>
<dbReference type="KEGG" id="drm:Dred_2209"/>
<evidence type="ECO:0000259" key="5">
    <source>
        <dbReference type="Pfam" id="PF22780"/>
    </source>
</evidence>
<comment type="cofactor">
    <cofactor evidence="1">
        <name>FAD</name>
        <dbReference type="ChEBI" id="CHEBI:57692"/>
    </cofactor>
</comment>
<reference evidence="6 7" key="1">
    <citation type="submission" date="2007-03" db="EMBL/GenBank/DDBJ databases">
        <title>Complete sequence of Desulfotomaculum reducens MI-1.</title>
        <authorList>
            <consortium name="US DOE Joint Genome Institute"/>
            <person name="Copeland A."/>
            <person name="Lucas S."/>
            <person name="Lapidus A."/>
            <person name="Barry K."/>
            <person name="Detter J.C."/>
            <person name="Glavina del Rio T."/>
            <person name="Hammon N."/>
            <person name="Israni S."/>
            <person name="Dalin E."/>
            <person name="Tice H."/>
            <person name="Pitluck S."/>
            <person name="Sims D."/>
            <person name="Brettin T."/>
            <person name="Bruce D."/>
            <person name="Han C."/>
            <person name="Tapia R."/>
            <person name="Schmutz J."/>
            <person name="Larimer F."/>
            <person name="Land M."/>
            <person name="Hauser L."/>
            <person name="Kyrpides N."/>
            <person name="Kim E."/>
            <person name="Tebo B.M."/>
            <person name="Richardson P."/>
        </authorList>
    </citation>
    <scope>NUCLEOTIDE SEQUENCE [LARGE SCALE GENOMIC DNA]</scope>
    <source>
        <strain evidence="6 7">MI-1</strain>
    </source>
</reference>
<dbReference type="NCBIfam" id="TIGR00275">
    <property type="entry name" value="aminoacetone oxidase family FAD-binding enzyme"/>
    <property type="match status" value="1"/>
</dbReference>
<dbReference type="PRINTS" id="PR00368">
    <property type="entry name" value="FADPNR"/>
</dbReference>
<evidence type="ECO:0000259" key="4">
    <source>
        <dbReference type="Pfam" id="PF03486"/>
    </source>
</evidence>
<protein>
    <submittedName>
        <fullName evidence="6">HI0933 family protein</fullName>
    </submittedName>
</protein>
<evidence type="ECO:0000256" key="2">
    <source>
        <dbReference type="ARBA" id="ARBA00022630"/>
    </source>
</evidence>
<dbReference type="Gene3D" id="2.40.30.10">
    <property type="entry name" value="Translation factors"/>
    <property type="match status" value="1"/>
</dbReference>
<dbReference type="InterPro" id="IPR004792">
    <property type="entry name" value="BaiN-like"/>
</dbReference>
<gene>
    <name evidence="6" type="ordered locus">Dred_2209</name>
</gene>
<dbReference type="SUPFAM" id="SSF160996">
    <property type="entry name" value="HI0933 insert domain-like"/>
    <property type="match status" value="1"/>
</dbReference>
<dbReference type="EMBL" id="CP000612">
    <property type="protein sequence ID" value="ABO50724.1"/>
    <property type="molecule type" value="Genomic_DNA"/>
</dbReference>
<dbReference type="Pfam" id="PF03486">
    <property type="entry name" value="HI0933_like"/>
    <property type="match status" value="1"/>
</dbReference>
<keyword evidence="3" id="KW-0274">FAD</keyword>
<dbReference type="PANTHER" id="PTHR42887:SF2">
    <property type="entry name" value="OS12G0638800 PROTEIN"/>
    <property type="match status" value="1"/>
</dbReference>
<keyword evidence="7" id="KW-1185">Reference proteome</keyword>
<keyword evidence="2" id="KW-0285">Flavoprotein</keyword>
<dbReference type="Gene3D" id="1.10.8.260">
    <property type="entry name" value="HI0933 insert domain-like"/>
    <property type="match status" value="1"/>
</dbReference>
<dbReference type="PRINTS" id="PR00411">
    <property type="entry name" value="PNDRDTASEI"/>
</dbReference>
<accession>A4J6M1</accession>
<dbReference type="HOGENOM" id="CLU_025174_3_1_9"/>
<feature type="domain" description="RsdA/BaiN/AoA(So)-like Rossmann fold-like" evidence="4">
    <location>
        <begin position="8"/>
        <end position="416"/>
    </location>
</feature>
<dbReference type="InterPro" id="IPR023166">
    <property type="entry name" value="BaiN-like_dom_sf"/>
</dbReference>
<name>A4J6M1_DESRM</name>
<evidence type="ECO:0000256" key="1">
    <source>
        <dbReference type="ARBA" id="ARBA00001974"/>
    </source>
</evidence>
<dbReference type="SUPFAM" id="SSF51905">
    <property type="entry name" value="FAD/NAD(P)-binding domain"/>
    <property type="match status" value="1"/>
</dbReference>
<dbReference type="AlphaFoldDB" id="A4J6M1"/>
<dbReference type="eggNOG" id="COG2081">
    <property type="taxonomic scope" value="Bacteria"/>
</dbReference>
<dbReference type="STRING" id="349161.Dred_2209"/>
<evidence type="ECO:0000256" key="3">
    <source>
        <dbReference type="ARBA" id="ARBA00022827"/>
    </source>
</evidence>